<evidence type="ECO:0000313" key="2">
    <source>
        <dbReference type="EMBL" id="RQX07604.1"/>
    </source>
</evidence>
<comment type="caution">
    <text evidence="2">The sequence shown here is derived from an EMBL/GenBank/DDBJ whole genome shotgun (WGS) entry which is preliminary data.</text>
</comment>
<name>A0A3N9X3F8_9ACTN</name>
<protein>
    <submittedName>
        <fullName evidence="2">Uncharacterized protein</fullName>
    </submittedName>
</protein>
<accession>A0A3N9X3F8</accession>
<evidence type="ECO:0000256" key="1">
    <source>
        <dbReference type="SAM" id="Phobius"/>
    </source>
</evidence>
<dbReference type="OrthoDB" id="3405207at2"/>
<keyword evidence="3" id="KW-1185">Reference proteome</keyword>
<organism evidence="2 3">
    <name type="scientific">Micromonospora arida</name>
    <dbReference type="NCBI Taxonomy" id="2203715"/>
    <lineage>
        <taxon>Bacteria</taxon>
        <taxon>Bacillati</taxon>
        <taxon>Actinomycetota</taxon>
        <taxon>Actinomycetes</taxon>
        <taxon>Micromonosporales</taxon>
        <taxon>Micromonosporaceae</taxon>
        <taxon>Micromonospora</taxon>
    </lineage>
</organism>
<dbReference type="PROSITE" id="PS51257">
    <property type="entry name" value="PROKAR_LIPOPROTEIN"/>
    <property type="match status" value="1"/>
</dbReference>
<evidence type="ECO:0000313" key="3">
    <source>
        <dbReference type="Proteomes" id="UP000266889"/>
    </source>
</evidence>
<keyword evidence="1" id="KW-0472">Membrane</keyword>
<dbReference type="AlphaFoldDB" id="A0A3N9X3F8"/>
<feature type="transmembrane region" description="Helical" evidence="1">
    <location>
        <begin position="52"/>
        <end position="85"/>
    </location>
</feature>
<feature type="transmembrane region" description="Helical" evidence="1">
    <location>
        <begin position="97"/>
        <end position="117"/>
    </location>
</feature>
<gene>
    <name evidence="2" type="ORF">DLJ58_20960</name>
</gene>
<proteinExistence type="predicted"/>
<feature type="transmembrane region" description="Helical" evidence="1">
    <location>
        <begin position="20"/>
        <end position="40"/>
    </location>
</feature>
<dbReference type="EMBL" id="QGSY01000217">
    <property type="protein sequence ID" value="RQX07604.1"/>
    <property type="molecule type" value="Genomic_DNA"/>
</dbReference>
<keyword evidence="1" id="KW-1133">Transmembrane helix</keyword>
<sequence>MAVDRSLWEARGAQQTPTGVSVAIGWTAMMAACLAAAAMFSRSEMPGRVLVVAVAAGAFAAVVPDLRAVAAVTGLAMATFVGFLANQFGELTGGDGAWSYAVVIGFGGVLGIGYRFMRQVRQVRREHSVPLQVVAECPLPGGRDVTVVPPDNAFDGRRAA</sequence>
<dbReference type="RefSeq" id="WP_124858722.1">
    <property type="nucleotide sequence ID" value="NZ_JBEXWX010000022.1"/>
</dbReference>
<reference evidence="2 3" key="1">
    <citation type="submission" date="2018-05" db="EMBL/GenBank/DDBJ databases">
        <title>Micromonospora from Atacama Desert.</title>
        <authorList>
            <person name="Carro L."/>
            <person name="Goodfellow M."/>
            <person name="Klenk H.-P."/>
        </authorList>
    </citation>
    <scope>NUCLEOTIDE SEQUENCE [LARGE SCALE GENOMIC DNA]</scope>
    <source>
        <strain evidence="2 3">LB32</strain>
    </source>
</reference>
<dbReference type="Proteomes" id="UP000266889">
    <property type="component" value="Unassembled WGS sequence"/>
</dbReference>
<keyword evidence="1" id="KW-0812">Transmembrane</keyword>